<feature type="region of interest" description="Disordered" evidence="1">
    <location>
        <begin position="492"/>
        <end position="531"/>
    </location>
</feature>
<reference evidence="3 4" key="1">
    <citation type="submission" date="2024-01" db="EMBL/GenBank/DDBJ databases">
        <title>A telomere-to-telomere, gap-free genome of sweet tea (Lithocarpus litseifolius).</title>
        <authorList>
            <person name="Zhou J."/>
        </authorList>
    </citation>
    <scope>NUCLEOTIDE SEQUENCE [LARGE SCALE GENOMIC DNA]</scope>
    <source>
        <strain evidence="3">Zhou-2022a</strain>
        <tissue evidence="3">Leaf</tissue>
    </source>
</reference>
<name>A0AAW2DQS6_9ROSI</name>
<keyword evidence="2" id="KW-0812">Transmembrane</keyword>
<organism evidence="3 4">
    <name type="scientific">Lithocarpus litseifolius</name>
    <dbReference type="NCBI Taxonomy" id="425828"/>
    <lineage>
        <taxon>Eukaryota</taxon>
        <taxon>Viridiplantae</taxon>
        <taxon>Streptophyta</taxon>
        <taxon>Embryophyta</taxon>
        <taxon>Tracheophyta</taxon>
        <taxon>Spermatophyta</taxon>
        <taxon>Magnoliopsida</taxon>
        <taxon>eudicotyledons</taxon>
        <taxon>Gunneridae</taxon>
        <taxon>Pentapetalae</taxon>
        <taxon>rosids</taxon>
        <taxon>fabids</taxon>
        <taxon>Fagales</taxon>
        <taxon>Fagaceae</taxon>
        <taxon>Lithocarpus</taxon>
    </lineage>
</organism>
<keyword evidence="2" id="KW-0472">Membrane</keyword>
<dbReference type="PANTHER" id="PTHR46445">
    <property type="entry name" value="RNA POLYMERASE II DEGRADATION FACTOR-LIKE PROTEIN (DUF1296)"/>
    <property type="match status" value="1"/>
</dbReference>
<evidence type="ECO:0000313" key="4">
    <source>
        <dbReference type="Proteomes" id="UP001459277"/>
    </source>
</evidence>
<dbReference type="PANTHER" id="PTHR46445:SF3">
    <property type="entry name" value="RNA POLYMERASE II DEGRADATION FACTOR-LIKE PROTEIN (DUF1296)-RELATED"/>
    <property type="match status" value="1"/>
</dbReference>
<proteinExistence type="predicted"/>
<feature type="compositionally biased region" description="Polar residues" evidence="1">
    <location>
        <begin position="492"/>
        <end position="506"/>
    </location>
</feature>
<feature type="compositionally biased region" description="Basic and acidic residues" evidence="1">
    <location>
        <begin position="166"/>
        <end position="179"/>
    </location>
</feature>
<comment type="caution">
    <text evidence="3">The sequence shown here is derived from an EMBL/GenBank/DDBJ whole genome shotgun (WGS) entry which is preliminary data.</text>
</comment>
<dbReference type="EMBL" id="JAZDWU010000002">
    <property type="protein sequence ID" value="KAL0011560.1"/>
    <property type="molecule type" value="Genomic_DNA"/>
</dbReference>
<dbReference type="Proteomes" id="UP001459277">
    <property type="component" value="Unassembled WGS sequence"/>
</dbReference>
<dbReference type="AlphaFoldDB" id="A0AAW2DQS6"/>
<feature type="compositionally biased region" description="Polar residues" evidence="1">
    <location>
        <begin position="513"/>
        <end position="531"/>
    </location>
</feature>
<evidence type="ECO:0000313" key="3">
    <source>
        <dbReference type="EMBL" id="KAL0011560.1"/>
    </source>
</evidence>
<gene>
    <name evidence="3" type="ORF">SO802_006668</name>
</gene>
<evidence type="ECO:0000256" key="2">
    <source>
        <dbReference type="SAM" id="Phobius"/>
    </source>
</evidence>
<protein>
    <submittedName>
        <fullName evidence="3">Uncharacterized protein</fullName>
    </submittedName>
</protein>
<keyword evidence="2" id="KW-1133">Transmembrane helix</keyword>
<accession>A0AAW2DQS6</accession>
<evidence type="ECO:0000256" key="1">
    <source>
        <dbReference type="SAM" id="MobiDB-lite"/>
    </source>
</evidence>
<sequence>MQVVIMWWLKNHPFNHVAFINYGAEFSGIIKAGVVNNLSCDKVLQIRGPTKDLGPLDGTLAYSKLLVGPNLLTTTIPHLIPFVTKPGDSLQDMDRYNILGIGPNLNPQDISNCLWPSSECLVPFNGTGEVLGFLFTYILLLIIVLVSYVKFINCVDPFHEVKSKREKKKESKDIRDSRSRSANNTSNRGGRGSADRYVGHGGSSQFSSTGELEIDAVKCLSSLVTIDIVSAAGIYKFVAQQFVGFIRSDCKGGFCIFTLSCDTINAHKIQQCGFFLSSPTMSMPEALRAGSISTPQPTQTLPGAGVATGPALPQHLAVHPYSQPTLPLGHFANMISYPFLPQSYTYMPSAYQQGFAGNSTYHQSLAAMLPQYKNSVSVSSLPQSAAIPSGYAFGSSTSIPGGNFPLNPTAAPTGTTVGYDDVLSSQFKDSNHLISLQQNDNSAMWVHGPGSRTVSALPSTYYSFQGQNQQPSGYRQGQQPSQHFSYPNYYHSQTGGLSMEHQQQNPRDAASLGASQGQPPKQSQQIWQNSY</sequence>
<feature type="transmembrane region" description="Helical" evidence="2">
    <location>
        <begin position="130"/>
        <end position="149"/>
    </location>
</feature>
<feature type="region of interest" description="Disordered" evidence="1">
    <location>
        <begin position="166"/>
        <end position="208"/>
    </location>
</feature>
<keyword evidence="4" id="KW-1185">Reference proteome</keyword>